<dbReference type="AlphaFoldDB" id="A0AAE5LN81"/>
<evidence type="ECO:0000313" key="3">
    <source>
        <dbReference type="Proteomes" id="UP000822184"/>
    </source>
</evidence>
<protein>
    <submittedName>
        <fullName evidence="2">Zn-finger nucleic acid-binding protein</fullName>
    </submittedName>
</protein>
<name>A0AAE5LN81_CLOBE</name>
<dbReference type="Gene3D" id="1.10.287.110">
    <property type="entry name" value="DnaJ domain"/>
    <property type="match status" value="1"/>
</dbReference>
<dbReference type="RefSeq" id="WP_077855629.1">
    <property type="nucleotide sequence ID" value="NZ_JABTDW010000001.1"/>
</dbReference>
<dbReference type="SUPFAM" id="SSF46565">
    <property type="entry name" value="Chaperone J-domain"/>
    <property type="match status" value="1"/>
</dbReference>
<keyword evidence="1" id="KW-0235">DNA replication</keyword>
<dbReference type="Proteomes" id="UP000822184">
    <property type="component" value="Unassembled WGS sequence"/>
</dbReference>
<comment type="caution">
    <text evidence="2">The sequence shown here is derived from an EMBL/GenBank/DDBJ whole genome shotgun (WGS) entry which is preliminary data.</text>
</comment>
<dbReference type="Pfam" id="PF11300">
    <property type="entry name" value="DUF3102"/>
    <property type="match status" value="1"/>
</dbReference>
<proteinExistence type="predicted"/>
<dbReference type="InterPro" id="IPR036869">
    <property type="entry name" value="J_dom_sf"/>
</dbReference>
<evidence type="ECO:0000313" key="2">
    <source>
        <dbReference type="EMBL" id="NSB12100.1"/>
    </source>
</evidence>
<dbReference type="InterPro" id="IPR021451">
    <property type="entry name" value="DUF3102"/>
</dbReference>
<dbReference type="GO" id="GO:0006260">
    <property type="term" value="P:DNA replication"/>
    <property type="evidence" value="ECO:0007669"/>
    <property type="project" value="UniProtKB-KW"/>
</dbReference>
<sequence>MIQEKIIDMNERELEFITNNIISKKAEMEKNILAIGQLLVVVKEKLGHGQFGKWLEEKVEFKKSTANNFMRCYTEFSNFQTFGDLGQSKIFALLDVKKDDREDFINNTHEVDGANKTIHEMSVRELHKVIKDYKKSKKKIKEVSPVIEVNKDEMVEVNKLPIQPCEDIQQVLDSVIQLNEELKLRTGSVEEIETTLVAVYKAGEISHEQFIKIIMQEKLKLPIFFDKSMQDDYFDNYNNDYYSAYEQYDDKAETNRTYYSLFDKNFEWKEVIKPKDDDEDTIDWCNSNHIDNGEYQLAFGYDANGYITLCAYQNYEIIASFTECEDIADVNKVATYHGIDGFEYTKLFKQLLKQKAKYDQRNKVRQEKRQKEYEKKRKQQEKYRETLESWKTYYQPYSMGKYKFEDIWDENGQVKNYKLWNEMTTFCNQQRSKQYDSSWKDYDFGKMFGNNTPAIKEEDKPLYKKMYKKLAMVCHPDKGGTLEDMQFVNKLKEDWGI</sequence>
<accession>A0AAE5LN81</accession>
<evidence type="ECO:0000256" key="1">
    <source>
        <dbReference type="ARBA" id="ARBA00022705"/>
    </source>
</evidence>
<organism evidence="2 3">
    <name type="scientific">Clostridium beijerinckii</name>
    <name type="common">Clostridium MP</name>
    <dbReference type="NCBI Taxonomy" id="1520"/>
    <lineage>
        <taxon>Bacteria</taxon>
        <taxon>Bacillati</taxon>
        <taxon>Bacillota</taxon>
        <taxon>Clostridia</taxon>
        <taxon>Eubacteriales</taxon>
        <taxon>Clostridiaceae</taxon>
        <taxon>Clostridium</taxon>
    </lineage>
</organism>
<gene>
    <name evidence="2" type="ORF">BCD95_000359</name>
</gene>
<reference evidence="2" key="1">
    <citation type="submission" date="2020-06" db="EMBL/GenBank/DDBJ databases">
        <title>Genomic insights into acetone-butanol-ethanol (ABE) fermentation by sequencing solventogenic clostridia strains.</title>
        <authorList>
            <person name="Brown S."/>
        </authorList>
    </citation>
    <scope>NUCLEOTIDE SEQUENCE</scope>
    <source>
        <strain evidence="2">DJ123</strain>
    </source>
</reference>
<dbReference type="EMBL" id="JABTDW010000001">
    <property type="protein sequence ID" value="NSB12100.1"/>
    <property type="molecule type" value="Genomic_DNA"/>
</dbReference>